<gene>
    <name evidence="3" type="ORF">EJ06DRAFT_528517</name>
</gene>
<name>A0A6G1I2Q5_9PEZI</name>
<dbReference type="InterPro" id="IPR036420">
    <property type="entry name" value="BRCT_dom_sf"/>
</dbReference>
<dbReference type="PROSITE" id="PS50172">
    <property type="entry name" value="BRCT"/>
    <property type="match status" value="1"/>
</dbReference>
<reference evidence="3" key="1">
    <citation type="journal article" date="2020" name="Stud. Mycol.">
        <title>101 Dothideomycetes genomes: a test case for predicting lifestyles and emergence of pathogens.</title>
        <authorList>
            <person name="Haridas S."/>
            <person name="Albert R."/>
            <person name="Binder M."/>
            <person name="Bloem J."/>
            <person name="Labutti K."/>
            <person name="Salamov A."/>
            <person name="Andreopoulos B."/>
            <person name="Baker S."/>
            <person name="Barry K."/>
            <person name="Bills G."/>
            <person name="Bluhm B."/>
            <person name="Cannon C."/>
            <person name="Castanera R."/>
            <person name="Culley D."/>
            <person name="Daum C."/>
            <person name="Ezra D."/>
            <person name="Gonzalez J."/>
            <person name="Henrissat B."/>
            <person name="Kuo A."/>
            <person name="Liang C."/>
            <person name="Lipzen A."/>
            <person name="Lutzoni F."/>
            <person name="Magnuson J."/>
            <person name="Mondo S."/>
            <person name="Nolan M."/>
            <person name="Ohm R."/>
            <person name="Pangilinan J."/>
            <person name="Park H.-J."/>
            <person name="Ramirez L."/>
            <person name="Alfaro M."/>
            <person name="Sun H."/>
            <person name="Tritt A."/>
            <person name="Yoshinaga Y."/>
            <person name="Zwiers L.-H."/>
            <person name="Turgeon B."/>
            <person name="Goodwin S."/>
            <person name="Spatafora J."/>
            <person name="Crous P."/>
            <person name="Grigoriev I."/>
        </authorList>
    </citation>
    <scope>NUCLEOTIDE SEQUENCE</scope>
    <source>
        <strain evidence="3">CBS 262.69</strain>
    </source>
</reference>
<evidence type="ECO:0000313" key="3">
    <source>
        <dbReference type="EMBL" id="KAF2402406.1"/>
    </source>
</evidence>
<dbReference type="OrthoDB" id="427711at2759"/>
<dbReference type="Gene3D" id="3.40.50.10190">
    <property type="entry name" value="BRCT domain"/>
    <property type="match status" value="1"/>
</dbReference>
<feature type="region of interest" description="Disordered" evidence="1">
    <location>
        <begin position="1"/>
        <end position="43"/>
    </location>
</feature>
<dbReference type="Proteomes" id="UP000799640">
    <property type="component" value="Unassembled WGS sequence"/>
</dbReference>
<accession>A0A6G1I2Q5</accession>
<feature type="domain" description="BRCT" evidence="2">
    <location>
        <begin position="185"/>
        <end position="289"/>
    </location>
</feature>
<evidence type="ECO:0000256" key="1">
    <source>
        <dbReference type="SAM" id="MobiDB-lite"/>
    </source>
</evidence>
<feature type="compositionally biased region" description="Polar residues" evidence="1">
    <location>
        <begin position="22"/>
        <end position="43"/>
    </location>
</feature>
<dbReference type="EMBL" id="ML996691">
    <property type="protein sequence ID" value="KAF2402406.1"/>
    <property type="molecule type" value="Genomic_DNA"/>
</dbReference>
<feature type="compositionally biased region" description="Pro residues" evidence="1">
    <location>
        <begin position="173"/>
        <end position="187"/>
    </location>
</feature>
<dbReference type="Pfam" id="PF16589">
    <property type="entry name" value="BRCT_2"/>
    <property type="match status" value="1"/>
</dbReference>
<organism evidence="3 4">
    <name type="scientific">Trichodelitschia bisporula</name>
    <dbReference type="NCBI Taxonomy" id="703511"/>
    <lineage>
        <taxon>Eukaryota</taxon>
        <taxon>Fungi</taxon>
        <taxon>Dikarya</taxon>
        <taxon>Ascomycota</taxon>
        <taxon>Pezizomycotina</taxon>
        <taxon>Dothideomycetes</taxon>
        <taxon>Dothideomycetes incertae sedis</taxon>
        <taxon>Phaeotrichales</taxon>
        <taxon>Phaeotrichaceae</taxon>
        <taxon>Trichodelitschia</taxon>
    </lineage>
</organism>
<sequence>MPGNQRVGPLTRNATPGARARASQTQTQMQSTPKAPLFTTSKPHASASIISKASSTKVETPVPSNTYFDAYNSSSTGHQLGDGGSGTAWRAVRTQQINLQFGGVTKGAKGKQRTLWEVGGVQKRSTADTAEPTAVTELSEPDRETPRPRPHLPPSDKLPPSDELPVSGQLPPSGQPAPSAQPPPPPKPLFRHVVFYINGSTAPLVSDHKLKQLIASHGGRVALGISKSVTHVVLGTNSAAGGVGGGLAAGKKQREIMRCRGAGKRFVGVEWVLDSIKRGKRLPEPGFENLKLAAHGQGRTAFGTG</sequence>
<protein>
    <recommendedName>
        <fullName evidence="2">BRCT domain-containing protein</fullName>
    </recommendedName>
</protein>
<dbReference type="SMART" id="SM00292">
    <property type="entry name" value="BRCT"/>
    <property type="match status" value="1"/>
</dbReference>
<dbReference type="InterPro" id="IPR001357">
    <property type="entry name" value="BRCT_dom"/>
</dbReference>
<proteinExistence type="predicted"/>
<evidence type="ECO:0000313" key="4">
    <source>
        <dbReference type="Proteomes" id="UP000799640"/>
    </source>
</evidence>
<dbReference type="AlphaFoldDB" id="A0A6G1I2Q5"/>
<keyword evidence="4" id="KW-1185">Reference proteome</keyword>
<evidence type="ECO:0000259" key="2">
    <source>
        <dbReference type="PROSITE" id="PS50172"/>
    </source>
</evidence>
<feature type="region of interest" description="Disordered" evidence="1">
    <location>
        <begin position="105"/>
        <end position="187"/>
    </location>
</feature>
<dbReference type="SUPFAM" id="SSF52113">
    <property type="entry name" value="BRCT domain"/>
    <property type="match status" value="1"/>
</dbReference>